<dbReference type="Gene3D" id="1.10.1370.30">
    <property type="match status" value="1"/>
</dbReference>
<keyword evidence="2" id="KW-0862">Zinc</keyword>
<evidence type="ECO:0000313" key="5">
    <source>
        <dbReference type="Proteomes" id="UP000215027"/>
    </source>
</evidence>
<keyword evidence="1 2" id="KW-0479">Metal-binding</keyword>
<evidence type="ECO:0000313" key="4">
    <source>
        <dbReference type="EMBL" id="CUS05247.2"/>
    </source>
</evidence>
<evidence type="ECO:0000256" key="3">
    <source>
        <dbReference type="PIRSR" id="PIRSR006615-2"/>
    </source>
</evidence>
<dbReference type="Pfam" id="PF02074">
    <property type="entry name" value="Peptidase_M32"/>
    <property type="match status" value="1"/>
</dbReference>
<dbReference type="GO" id="GO:0046872">
    <property type="term" value="F:metal ion binding"/>
    <property type="evidence" value="ECO:0007669"/>
    <property type="project" value="UniProtKB-KW"/>
</dbReference>
<keyword evidence="1 4" id="KW-0378">Hydrolase</keyword>
<keyword evidence="5" id="KW-1185">Reference proteome</keyword>
<name>A0A161K3P5_9CHLR</name>
<evidence type="ECO:0000256" key="2">
    <source>
        <dbReference type="PIRSR" id="PIRSR006615-1"/>
    </source>
</evidence>
<protein>
    <recommendedName>
        <fullName evidence="1">Metal-dependent carboxypeptidase</fullName>
        <ecNumber evidence="1">3.4.17.19</ecNumber>
    </recommendedName>
</protein>
<dbReference type="PIRSF" id="PIRSF006615">
    <property type="entry name" value="Zn_crbxpep_Taq"/>
    <property type="match status" value="1"/>
</dbReference>
<dbReference type="EC" id="3.4.17.19" evidence="1"/>
<feature type="binding site" evidence="2">
    <location>
        <position position="294"/>
    </location>
    <ligand>
        <name>Zn(2+)</name>
        <dbReference type="ChEBI" id="CHEBI:29105"/>
        <note>catalytic</note>
    </ligand>
</feature>
<dbReference type="CDD" id="cd06460">
    <property type="entry name" value="M32_Taq"/>
    <property type="match status" value="1"/>
</dbReference>
<comment type="function">
    <text evidence="1">Broad specificity carboxypetidase that releases amino acids sequentially from the C-terminus, including neutral, aromatic, polar and basic residues.</text>
</comment>
<dbReference type="OrthoDB" id="9772308at2"/>
<sequence length="501" mass="56581">MSSYHSLLAKVHELDDLNKAAALLSWDREVNMPRAGAPERIAQMTTLSSLIHRLSTSDEMGELIESAAAELDGAPYDSNEAALIRLLRRTYADARKLPPDYVARSAAVSGQAREAWVRARAEDDFAHFQPWLEQIVRLCQEMADYYGYEDERYDALLDKYETNMKTAEVRAIFEAVKAELVPLREAIDRSPVALDDALTHQPYDVDRQKAFARTIATAIGYDLERGHLGTVIHPFATSFSRNDARITTRWYPDFLNPSLFGTLHECGHAMYEQGTHADLARTPLARGTSLGIHESQSRMMENIVGRSRGFWQAHFPTLQRHFPEALGHSTAEDFYRAINKTQPSFIRVEADELTYNFHIILRFELEQALLNGDLAVADLPAAWNDKMRGLLGITPPNDREGCLQDVHWSRPSFGYFPTYALGNLYAAQFYETAVAQNPTIAEEMAQGRTDALVAWLRENIHQHGKKFTPGELVVRVTGQPLSHAAFMRYAWAKFGDLYSLA</sequence>
<dbReference type="GO" id="GO:0006508">
    <property type="term" value="P:proteolysis"/>
    <property type="evidence" value="ECO:0007669"/>
    <property type="project" value="UniProtKB-UniRule"/>
</dbReference>
<keyword evidence="1 4" id="KW-0121">Carboxypeptidase</keyword>
<dbReference type="PROSITE" id="PS52034">
    <property type="entry name" value="PEPTIDASE_M32"/>
    <property type="match status" value="1"/>
</dbReference>
<dbReference type="Proteomes" id="UP000215027">
    <property type="component" value="Chromosome I"/>
</dbReference>
<organism evidence="4 5">
    <name type="scientific">Candidatus Promineifilum breve</name>
    <dbReference type="NCBI Taxonomy" id="1806508"/>
    <lineage>
        <taxon>Bacteria</taxon>
        <taxon>Bacillati</taxon>
        <taxon>Chloroflexota</taxon>
        <taxon>Ardenticatenia</taxon>
        <taxon>Candidatus Promineifilales</taxon>
        <taxon>Candidatus Promineifilaceae</taxon>
        <taxon>Candidatus Promineifilum</taxon>
    </lineage>
</organism>
<comment type="similarity">
    <text evidence="1">Belongs to the peptidase M32 family.</text>
</comment>
<feature type="active site" description="Proton donor/acceptor" evidence="3">
    <location>
        <position position="265"/>
    </location>
</feature>
<dbReference type="KEGG" id="pbf:CFX0092_A3369"/>
<dbReference type="RefSeq" id="WP_095044485.1">
    <property type="nucleotide sequence ID" value="NZ_LN890655.1"/>
</dbReference>
<keyword evidence="1" id="KW-0645">Protease</keyword>
<dbReference type="PANTHER" id="PTHR34217:SF1">
    <property type="entry name" value="CARBOXYPEPTIDASE 1"/>
    <property type="match status" value="1"/>
</dbReference>
<evidence type="ECO:0000256" key="1">
    <source>
        <dbReference type="PIRNR" id="PIRNR006615"/>
    </source>
</evidence>
<dbReference type="AlphaFoldDB" id="A0A161K3P5"/>
<dbReference type="GO" id="GO:0004181">
    <property type="term" value="F:metallocarboxypeptidase activity"/>
    <property type="evidence" value="ECO:0007669"/>
    <property type="project" value="UniProtKB-UniRule"/>
</dbReference>
<dbReference type="PANTHER" id="PTHR34217">
    <property type="entry name" value="METAL-DEPENDENT CARBOXYPEPTIDASE"/>
    <property type="match status" value="1"/>
</dbReference>
<feature type="binding site" evidence="2">
    <location>
        <position position="264"/>
    </location>
    <ligand>
        <name>Zn(2+)</name>
        <dbReference type="ChEBI" id="CHEBI:29105"/>
        <note>catalytic</note>
    </ligand>
</feature>
<feature type="binding site" evidence="2">
    <location>
        <position position="268"/>
    </location>
    <ligand>
        <name>Zn(2+)</name>
        <dbReference type="ChEBI" id="CHEBI:29105"/>
        <note>catalytic</note>
    </ligand>
</feature>
<comment type="cofactor">
    <cofactor evidence="2">
        <name>Zn(2+)</name>
        <dbReference type="ChEBI" id="CHEBI:29105"/>
    </cofactor>
    <text evidence="2">Binds 1 zinc ion per subunit.</text>
</comment>
<proteinExistence type="inferred from homology"/>
<keyword evidence="1" id="KW-0482">Metalloprotease</keyword>
<accession>A0A161K3P5</accession>
<dbReference type="PRINTS" id="PR00998">
    <property type="entry name" value="CRBOXYPTASET"/>
</dbReference>
<dbReference type="SUPFAM" id="SSF55486">
    <property type="entry name" value="Metalloproteases ('zincins'), catalytic domain"/>
    <property type="match status" value="1"/>
</dbReference>
<comment type="catalytic activity">
    <reaction evidence="1">
        <text>Release of a C-terminal amino acid with broad specificity, except for -Pro.</text>
        <dbReference type="EC" id="3.4.17.19"/>
    </reaction>
</comment>
<dbReference type="InterPro" id="IPR001333">
    <property type="entry name" value="Peptidase_M32_Taq"/>
</dbReference>
<reference evidence="4" key="1">
    <citation type="submission" date="2016-01" db="EMBL/GenBank/DDBJ databases">
        <authorList>
            <person name="Mcilroy J.S."/>
            <person name="Karst M S."/>
            <person name="Albertsen M."/>
        </authorList>
    </citation>
    <scope>NUCLEOTIDE SEQUENCE</scope>
    <source>
        <strain evidence="4">Cfx-K</strain>
    </source>
</reference>
<dbReference type="EMBL" id="LN890655">
    <property type="protein sequence ID" value="CUS05247.2"/>
    <property type="molecule type" value="Genomic_DNA"/>
</dbReference>
<gene>
    <name evidence="4" type="ORF">CFX0092_A3369</name>
</gene>